<dbReference type="Proteomes" id="UP001054945">
    <property type="component" value="Unassembled WGS sequence"/>
</dbReference>
<proteinExistence type="predicted"/>
<organism evidence="1 2">
    <name type="scientific">Caerostris extrusa</name>
    <name type="common">Bark spider</name>
    <name type="synonym">Caerostris bankana</name>
    <dbReference type="NCBI Taxonomy" id="172846"/>
    <lineage>
        <taxon>Eukaryota</taxon>
        <taxon>Metazoa</taxon>
        <taxon>Ecdysozoa</taxon>
        <taxon>Arthropoda</taxon>
        <taxon>Chelicerata</taxon>
        <taxon>Arachnida</taxon>
        <taxon>Araneae</taxon>
        <taxon>Araneomorphae</taxon>
        <taxon>Entelegynae</taxon>
        <taxon>Araneoidea</taxon>
        <taxon>Araneidae</taxon>
        <taxon>Caerostris</taxon>
    </lineage>
</organism>
<accession>A0AAV4XEF7</accession>
<name>A0AAV4XEF7_CAEEX</name>
<sequence length="73" mass="8208">MIFLHCTPKPALLQGTTASPGQVHLKRPRYRTRASQVLLNQWQSGLSPPLTWFSAKTDDTADRAGMPLPTRHR</sequence>
<dbReference type="AlphaFoldDB" id="A0AAV4XEF7"/>
<evidence type="ECO:0000313" key="2">
    <source>
        <dbReference type="Proteomes" id="UP001054945"/>
    </source>
</evidence>
<gene>
    <name evidence="1" type="ORF">CEXT_654261</name>
</gene>
<comment type="caution">
    <text evidence="1">The sequence shown here is derived from an EMBL/GenBank/DDBJ whole genome shotgun (WGS) entry which is preliminary data.</text>
</comment>
<evidence type="ECO:0000313" key="1">
    <source>
        <dbReference type="EMBL" id="GIY93432.1"/>
    </source>
</evidence>
<protein>
    <submittedName>
        <fullName evidence="1">Uncharacterized protein</fullName>
    </submittedName>
</protein>
<keyword evidence="2" id="KW-1185">Reference proteome</keyword>
<reference evidence="1 2" key="1">
    <citation type="submission" date="2021-06" db="EMBL/GenBank/DDBJ databases">
        <title>Caerostris extrusa draft genome.</title>
        <authorList>
            <person name="Kono N."/>
            <person name="Arakawa K."/>
        </authorList>
    </citation>
    <scope>NUCLEOTIDE SEQUENCE [LARGE SCALE GENOMIC DNA]</scope>
</reference>
<dbReference type="EMBL" id="BPLR01017661">
    <property type="protein sequence ID" value="GIY93432.1"/>
    <property type="molecule type" value="Genomic_DNA"/>
</dbReference>